<sequence>MGSRVSDSSERAIARLGELIDAAAIAPEHWVEVCRGIQDVLPGGRVLMQGYDSSAPYAMPLAGVGWDDINFDVYFAHYAAINPWIPVWTDLPTLRSALSDEVLPRRILERTEFFNDWIKPMGGAGSASGIKIVQDRSRMATLCVHYDDRRAEKSHEALAPIFQALAPKMRRALDCNRAVLRNNRSLLGDSLMRNLIDPALVLDGDCRVLDLNAAAQELSASGRPLRIAAGDRLVLGDAEAQSRLTLLVAAVCARRPGSIGRHEISLRQGPEKLSFSVLPVTQNLRDYALQGPIGLFTPGTIALVVIRRELTDASAELEALRQRFDLSPQEARIALALRDGGTVAEIAERMGIGYETARVHLKSAFAKTDTHRQRELLALVLDTAGPRG</sequence>
<keyword evidence="3" id="KW-1185">Reference proteome</keyword>
<dbReference type="InterPro" id="IPR000792">
    <property type="entry name" value="Tscrpt_reg_LuxR_C"/>
</dbReference>
<organism evidence="2 3">
    <name type="scientific">Bosea vestrisii</name>
    <dbReference type="NCBI Taxonomy" id="151416"/>
    <lineage>
        <taxon>Bacteria</taxon>
        <taxon>Pseudomonadati</taxon>
        <taxon>Pseudomonadota</taxon>
        <taxon>Alphaproteobacteria</taxon>
        <taxon>Hyphomicrobiales</taxon>
        <taxon>Boseaceae</taxon>
        <taxon>Bosea</taxon>
    </lineage>
</organism>
<reference evidence="3" key="1">
    <citation type="journal article" date="2019" name="Int. J. Syst. Evol. Microbiol.">
        <title>The Global Catalogue of Microorganisms (GCM) 10K type strain sequencing project: providing services to taxonomists for standard genome sequencing and annotation.</title>
        <authorList>
            <consortium name="The Broad Institute Genomics Platform"/>
            <consortium name="The Broad Institute Genome Sequencing Center for Infectious Disease"/>
            <person name="Wu L."/>
            <person name="Ma J."/>
        </authorList>
    </citation>
    <scope>NUCLEOTIDE SEQUENCE [LARGE SCALE GENOMIC DNA]</scope>
    <source>
        <strain evidence="3">CGMCC 1.16326</strain>
    </source>
</reference>
<dbReference type="Gene3D" id="1.10.10.10">
    <property type="entry name" value="Winged helix-like DNA-binding domain superfamily/Winged helix DNA-binding domain"/>
    <property type="match status" value="1"/>
</dbReference>
<evidence type="ECO:0000313" key="3">
    <source>
        <dbReference type="Proteomes" id="UP001596104"/>
    </source>
</evidence>
<proteinExistence type="predicted"/>
<gene>
    <name evidence="2" type="ORF">ACFPPC_26560</name>
</gene>
<dbReference type="Proteomes" id="UP001596104">
    <property type="component" value="Unassembled WGS sequence"/>
</dbReference>
<evidence type="ECO:0000313" key="2">
    <source>
        <dbReference type="EMBL" id="MFC5396208.1"/>
    </source>
</evidence>
<dbReference type="EMBL" id="JBHSLV010000072">
    <property type="protein sequence ID" value="MFC5396208.1"/>
    <property type="molecule type" value="Genomic_DNA"/>
</dbReference>
<protein>
    <submittedName>
        <fullName evidence="2">Helix-turn-helix transcriptional regulator</fullName>
    </submittedName>
</protein>
<dbReference type="SMART" id="SM00421">
    <property type="entry name" value="HTH_LUXR"/>
    <property type="match status" value="1"/>
</dbReference>
<name>A0ABW0HIN7_9HYPH</name>
<dbReference type="InterPro" id="IPR036388">
    <property type="entry name" value="WH-like_DNA-bd_sf"/>
</dbReference>
<dbReference type="PROSITE" id="PS50043">
    <property type="entry name" value="HTH_LUXR_2"/>
    <property type="match status" value="1"/>
</dbReference>
<dbReference type="InterPro" id="IPR016032">
    <property type="entry name" value="Sig_transdc_resp-reg_C-effctor"/>
</dbReference>
<evidence type="ECO:0000259" key="1">
    <source>
        <dbReference type="PROSITE" id="PS50043"/>
    </source>
</evidence>
<feature type="domain" description="HTH luxR-type" evidence="1">
    <location>
        <begin position="319"/>
        <end position="384"/>
    </location>
</feature>
<comment type="caution">
    <text evidence="2">The sequence shown here is derived from an EMBL/GenBank/DDBJ whole genome shotgun (WGS) entry which is preliminary data.</text>
</comment>
<dbReference type="RefSeq" id="WP_377012570.1">
    <property type="nucleotide sequence ID" value="NZ_JBHSLV010000072.1"/>
</dbReference>
<accession>A0ABW0HIN7</accession>
<dbReference type="SUPFAM" id="SSF46894">
    <property type="entry name" value="C-terminal effector domain of the bipartite response regulators"/>
    <property type="match status" value="1"/>
</dbReference>